<reference evidence="13" key="1">
    <citation type="submission" date="2016-06" db="UniProtKB">
        <authorList>
            <consortium name="WormBaseParasite"/>
        </authorList>
    </citation>
    <scope>IDENTIFICATION</scope>
</reference>
<organism evidence="13">
    <name type="scientific">Schistosoma curassoni</name>
    <dbReference type="NCBI Taxonomy" id="6186"/>
    <lineage>
        <taxon>Eukaryota</taxon>
        <taxon>Metazoa</taxon>
        <taxon>Spiralia</taxon>
        <taxon>Lophotrochozoa</taxon>
        <taxon>Platyhelminthes</taxon>
        <taxon>Trematoda</taxon>
        <taxon>Digenea</taxon>
        <taxon>Strigeidida</taxon>
        <taxon>Schistosomatoidea</taxon>
        <taxon>Schistosomatidae</taxon>
        <taxon>Schistosoma</taxon>
    </lineage>
</organism>
<dbReference type="InterPro" id="IPR042815">
    <property type="entry name" value="DRC10"/>
</dbReference>
<keyword evidence="9" id="KW-0966">Cell projection</keyword>
<evidence type="ECO:0000256" key="5">
    <source>
        <dbReference type="ARBA" id="ARBA00022490"/>
    </source>
</evidence>
<dbReference type="PANTHER" id="PTHR31598">
    <property type="entry name" value="IQ DOMAIN-CONTAINING PROTEIN D"/>
    <property type="match status" value="1"/>
</dbReference>
<evidence type="ECO:0000256" key="2">
    <source>
        <dbReference type="ARBA" id="ARBA00004611"/>
    </source>
</evidence>
<dbReference type="CDD" id="cd23767">
    <property type="entry name" value="IQCD"/>
    <property type="match status" value="1"/>
</dbReference>
<sequence>MDLERRIPCQRMNFIKELMPLSRHIESPISKKVLSVFDAALQKVLTVLCLQNIKESVEVQNEESLLDRVSLYINQAKEYDLIKASNLDSPYSHKILSENCEMLKNTKSEINDSLEMKIIKEMKSQEILLEKLIETNRSEEETIRSTIYKMESDIESKISKYDQEMTVLQDEYDALEAEYTEEKSAYDELNERFQIINEEYQKIMEERRLEDERRQREEEQRRQMEQAVITIQAFWRSYKTRKLARGRKGGSRKAKK</sequence>
<dbReference type="InterPro" id="IPR000048">
    <property type="entry name" value="IQ_motif_EF-hand-BS"/>
</dbReference>
<evidence type="ECO:0000313" key="13">
    <source>
        <dbReference type="WBParaSite" id="SCUD_0001230601-mRNA-1"/>
    </source>
</evidence>
<evidence type="ECO:0000256" key="8">
    <source>
        <dbReference type="ARBA" id="ARBA00023212"/>
    </source>
</evidence>
<dbReference type="PANTHER" id="PTHR31598:SF1">
    <property type="entry name" value="DYNEIN REGULATORY COMPLEX PROTEIN 10"/>
    <property type="match status" value="1"/>
</dbReference>
<evidence type="ECO:0000256" key="12">
    <source>
        <dbReference type="SAM" id="Coils"/>
    </source>
</evidence>
<evidence type="ECO:0000256" key="9">
    <source>
        <dbReference type="ARBA" id="ARBA00023273"/>
    </source>
</evidence>
<evidence type="ECO:0000256" key="10">
    <source>
        <dbReference type="ARBA" id="ARBA00032180"/>
    </source>
</evidence>
<evidence type="ECO:0000256" key="3">
    <source>
        <dbReference type="ARBA" id="ARBA00009071"/>
    </source>
</evidence>
<proteinExistence type="inferred from homology"/>
<comment type="similarity">
    <text evidence="3">Belongs to the DRC10 family.</text>
</comment>
<evidence type="ECO:0000256" key="6">
    <source>
        <dbReference type="ARBA" id="ARBA00022846"/>
    </source>
</evidence>
<dbReference type="WBParaSite" id="SCUD_0001230601-mRNA-1">
    <property type="protein sequence ID" value="SCUD_0001230601-mRNA-1"/>
    <property type="gene ID" value="SCUD_0001230601"/>
</dbReference>
<comment type="subunit">
    <text evidence="11">Component of the nexin-dynein regulatory complex (N-DRC). Interacts with CFAP52.</text>
</comment>
<name>A0A183KBB5_9TREM</name>
<keyword evidence="8" id="KW-0206">Cytoskeleton</keyword>
<evidence type="ECO:0000256" key="11">
    <source>
        <dbReference type="ARBA" id="ARBA00046836"/>
    </source>
</evidence>
<dbReference type="SMART" id="SM00015">
    <property type="entry name" value="IQ"/>
    <property type="match status" value="1"/>
</dbReference>
<evidence type="ECO:0000256" key="4">
    <source>
        <dbReference type="ARBA" id="ARBA00021752"/>
    </source>
</evidence>
<dbReference type="Pfam" id="PF00612">
    <property type="entry name" value="IQ"/>
    <property type="match status" value="1"/>
</dbReference>
<dbReference type="PROSITE" id="PS50096">
    <property type="entry name" value="IQ"/>
    <property type="match status" value="1"/>
</dbReference>
<keyword evidence="7" id="KW-0969">Cilium</keyword>
<comment type="subcellular location">
    <subcellularLocation>
        <location evidence="2">Cytoplasm</location>
        <location evidence="2">Cytoskeleton</location>
        <location evidence="2">Flagellum axoneme</location>
    </subcellularLocation>
</comment>
<dbReference type="AlphaFoldDB" id="A0A183KBB5"/>
<keyword evidence="5" id="KW-0963">Cytoplasm</keyword>
<keyword evidence="12" id="KW-0175">Coiled coil</keyword>
<dbReference type="STRING" id="6186.A0A183KBB5"/>
<evidence type="ECO:0000256" key="7">
    <source>
        <dbReference type="ARBA" id="ARBA00023069"/>
    </source>
</evidence>
<evidence type="ECO:0000256" key="1">
    <source>
        <dbReference type="ARBA" id="ARBA00003029"/>
    </source>
</evidence>
<protein>
    <recommendedName>
        <fullName evidence="4">Dynein regulatory complex protein 10</fullName>
    </recommendedName>
    <alternativeName>
        <fullName evidence="10">IQ domain-containing protein D</fullName>
    </alternativeName>
</protein>
<comment type="function">
    <text evidence="1">Component of the nexin-dynein regulatory complex (N-DRC), a key regulator of ciliary/flagellar motility which maintains the alignment and integrity of the distal axoneme and regulates microtubule sliding in motile axonemes.</text>
</comment>
<keyword evidence="6" id="KW-0282">Flagellum</keyword>
<feature type="coiled-coil region" evidence="12">
    <location>
        <begin position="122"/>
        <end position="227"/>
    </location>
</feature>
<accession>A0A183KBB5</accession>